<reference evidence="5" key="1">
    <citation type="journal article" date="2019" name="Int. J. Syst. Evol. Microbiol.">
        <title>The Global Catalogue of Microorganisms (GCM) 10K type strain sequencing project: providing services to taxonomists for standard genome sequencing and annotation.</title>
        <authorList>
            <consortium name="The Broad Institute Genomics Platform"/>
            <consortium name="The Broad Institute Genome Sequencing Center for Infectious Disease"/>
            <person name="Wu L."/>
            <person name="Ma J."/>
        </authorList>
    </citation>
    <scope>NUCLEOTIDE SEQUENCE [LARGE SCALE GENOMIC DNA]</scope>
    <source>
        <strain evidence="5">CCM 7480</strain>
    </source>
</reference>
<dbReference type="Gene3D" id="1.10.530.10">
    <property type="match status" value="1"/>
</dbReference>
<dbReference type="InterPro" id="IPR011757">
    <property type="entry name" value="Lytic_transglycosylase_MltB"/>
</dbReference>
<dbReference type="Proteomes" id="UP001595665">
    <property type="component" value="Unassembled WGS sequence"/>
</dbReference>
<dbReference type="Pfam" id="PF13406">
    <property type="entry name" value="SLT_2"/>
    <property type="match status" value="1"/>
</dbReference>
<dbReference type="InterPro" id="IPR023346">
    <property type="entry name" value="Lysozyme-like_dom_sf"/>
</dbReference>
<organism evidence="4 5">
    <name type="scientific">Massilia haematophila</name>
    <dbReference type="NCBI Taxonomy" id="457923"/>
    <lineage>
        <taxon>Bacteria</taxon>
        <taxon>Pseudomonadati</taxon>
        <taxon>Pseudomonadota</taxon>
        <taxon>Betaproteobacteria</taxon>
        <taxon>Burkholderiales</taxon>
        <taxon>Oxalobacteraceae</taxon>
        <taxon>Telluria group</taxon>
        <taxon>Massilia</taxon>
    </lineage>
</organism>
<feature type="compositionally biased region" description="Low complexity" evidence="1">
    <location>
        <begin position="23"/>
        <end position="56"/>
    </location>
</feature>
<name>A0ABV7PGA8_9BURK</name>
<dbReference type="InterPro" id="IPR043426">
    <property type="entry name" value="MltB-like"/>
</dbReference>
<sequence>MKLFVPALAAFLLAATPISQASAADSGQAAKTRPAKASQGAKAGKSAKAAKTAKAAKAGKDKAAKANAKPVKKAVAAAAVAATAVTAAKTIDYDGEQVNFAEWQAVRDFADEMAAKHGFARGELDTLMRQVRFVESAVQLVKPAPPGKPKNWQAYSARFIEPIRINAGVRFWNENAEALQRAEATYGVPAEILVGIIGVETVYGRDTGRFRVLDTLTTLAFAYPEAPNQAARAAFFRSELENALLLARHENIDPFSLLGSFAGAVGLPQFMPGNILKYGVDFDGDGHVDLRGSTSDAIGSVANFLVQHGWNPRDTAPAVIQASVSPSRAWEPLLERGLSATLRPDELNAAGVTPDIPLPDGRLYGLVDLQNGAEPTEYWAASDNFFAITKYNRSYFYAMSVIDLGRAVRETRDNALM</sequence>
<dbReference type="EMBL" id="JBHRVV010000001">
    <property type="protein sequence ID" value="MFC3456757.1"/>
    <property type="molecule type" value="Genomic_DNA"/>
</dbReference>
<dbReference type="SUPFAM" id="SSF53955">
    <property type="entry name" value="Lysozyme-like"/>
    <property type="match status" value="1"/>
</dbReference>
<evidence type="ECO:0000313" key="5">
    <source>
        <dbReference type="Proteomes" id="UP001595665"/>
    </source>
</evidence>
<evidence type="ECO:0000259" key="3">
    <source>
        <dbReference type="Pfam" id="PF13406"/>
    </source>
</evidence>
<feature type="region of interest" description="Disordered" evidence="1">
    <location>
        <begin position="23"/>
        <end position="64"/>
    </location>
</feature>
<feature type="chain" id="PRO_5046949134" evidence="2">
    <location>
        <begin position="24"/>
        <end position="417"/>
    </location>
</feature>
<evidence type="ECO:0000256" key="2">
    <source>
        <dbReference type="SAM" id="SignalP"/>
    </source>
</evidence>
<dbReference type="RefSeq" id="WP_312549018.1">
    <property type="nucleotide sequence ID" value="NZ_JBHRVV010000001.1"/>
</dbReference>
<comment type="caution">
    <text evidence="4">The sequence shown here is derived from an EMBL/GenBank/DDBJ whole genome shotgun (WGS) entry which is preliminary data.</text>
</comment>
<dbReference type="NCBIfam" id="TIGR02282">
    <property type="entry name" value="MltB"/>
    <property type="match status" value="1"/>
</dbReference>
<evidence type="ECO:0000313" key="4">
    <source>
        <dbReference type="EMBL" id="MFC3456757.1"/>
    </source>
</evidence>
<proteinExistence type="predicted"/>
<feature type="domain" description="Transglycosylase SLT" evidence="3">
    <location>
        <begin position="104"/>
        <end position="405"/>
    </location>
</feature>
<dbReference type="PANTHER" id="PTHR30163">
    <property type="entry name" value="MEMBRANE-BOUND LYTIC MUREIN TRANSGLYCOSYLASE B"/>
    <property type="match status" value="1"/>
</dbReference>
<accession>A0ABV7PGA8</accession>
<keyword evidence="2" id="KW-0732">Signal</keyword>
<dbReference type="Gene3D" id="1.10.8.350">
    <property type="entry name" value="Bacterial muramidase"/>
    <property type="match status" value="1"/>
</dbReference>
<evidence type="ECO:0000256" key="1">
    <source>
        <dbReference type="SAM" id="MobiDB-lite"/>
    </source>
</evidence>
<dbReference type="InterPro" id="IPR031304">
    <property type="entry name" value="SLT_2"/>
</dbReference>
<dbReference type="CDD" id="cd13399">
    <property type="entry name" value="Slt35-like"/>
    <property type="match status" value="1"/>
</dbReference>
<feature type="signal peptide" evidence="2">
    <location>
        <begin position="1"/>
        <end position="23"/>
    </location>
</feature>
<keyword evidence="5" id="KW-1185">Reference proteome</keyword>
<dbReference type="PANTHER" id="PTHR30163:SF9">
    <property type="entry name" value="MEMBRANE-BOUND LYTIC MUREIN TRANSGLYCOSYLASE B"/>
    <property type="match status" value="1"/>
</dbReference>
<protein>
    <submittedName>
        <fullName evidence="4">Lytic murein transglycosylase B</fullName>
    </submittedName>
</protein>
<gene>
    <name evidence="4" type="primary">mltB</name>
    <name evidence="4" type="ORF">ACFOPH_00630</name>
</gene>